<comment type="subcellular location">
    <subcellularLocation>
        <location evidence="1">Secreted</location>
        <location evidence="1">Extracellular space</location>
        <location evidence="1">Extracellular matrix</location>
    </subcellularLocation>
</comment>
<protein>
    <recommendedName>
        <fullName evidence="4">C1q domain-containing protein</fullName>
    </recommendedName>
</protein>
<dbReference type="SMART" id="SM00110">
    <property type="entry name" value="C1Q"/>
    <property type="match status" value="1"/>
</dbReference>
<proteinExistence type="predicted"/>
<dbReference type="AlphaFoldDB" id="A0ABD1KC65"/>
<keyword evidence="2" id="KW-0964">Secreted</keyword>
<evidence type="ECO:0000313" key="6">
    <source>
        <dbReference type="Proteomes" id="UP001591681"/>
    </source>
</evidence>
<evidence type="ECO:0000256" key="1">
    <source>
        <dbReference type="ARBA" id="ARBA00004498"/>
    </source>
</evidence>
<dbReference type="PRINTS" id="PR00007">
    <property type="entry name" value="COMPLEMNTC1Q"/>
</dbReference>
<dbReference type="PROSITE" id="PS50871">
    <property type="entry name" value="C1Q"/>
    <property type="match status" value="1"/>
</dbReference>
<gene>
    <name evidence="5" type="ORF">ACEWY4_008749</name>
</gene>
<sequence>MLCLLGAALAQDYSWSGGPGRVDPVDICLIDKSSCGCCLMRRVMSRMEMMFNRTHAELQDHLQKSQNAILHRLTSRSAFSAAFSDTPICVGPYRQDVTIRYRHIFVNLNDRYNNSTGVFTAPRSGVYNLALTAYNDAGAGGRLAICIRLSINGVQQASLMESNLHDREDSTSVNLAVSLLAGDRVSVTLIAGCYLCDDSRHRNIFSGFLLFD</sequence>
<reference evidence="5 6" key="1">
    <citation type="submission" date="2024-09" db="EMBL/GenBank/DDBJ databases">
        <title>A chromosome-level genome assembly of Gray's grenadier anchovy, Coilia grayii.</title>
        <authorList>
            <person name="Fu Z."/>
        </authorList>
    </citation>
    <scope>NUCLEOTIDE SEQUENCE [LARGE SCALE GENOMIC DNA]</scope>
    <source>
        <strain evidence="5">G4</strain>
        <tissue evidence="5">Muscle</tissue>
    </source>
</reference>
<evidence type="ECO:0000256" key="3">
    <source>
        <dbReference type="ARBA" id="ARBA00022530"/>
    </source>
</evidence>
<dbReference type="InterPro" id="IPR001073">
    <property type="entry name" value="C1q_dom"/>
</dbReference>
<accession>A0ABD1KC65</accession>
<dbReference type="Gene3D" id="2.60.120.40">
    <property type="match status" value="1"/>
</dbReference>
<dbReference type="GO" id="GO:0005581">
    <property type="term" value="C:collagen trimer"/>
    <property type="evidence" value="ECO:0007669"/>
    <property type="project" value="UniProtKB-KW"/>
</dbReference>
<dbReference type="SUPFAM" id="SSF49842">
    <property type="entry name" value="TNF-like"/>
    <property type="match status" value="1"/>
</dbReference>
<evidence type="ECO:0000256" key="2">
    <source>
        <dbReference type="ARBA" id="ARBA00022525"/>
    </source>
</evidence>
<dbReference type="InterPro" id="IPR050392">
    <property type="entry name" value="Collagen/C1q_domain"/>
</dbReference>
<evidence type="ECO:0000259" key="4">
    <source>
        <dbReference type="PROSITE" id="PS50871"/>
    </source>
</evidence>
<evidence type="ECO:0000313" key="5">
    <source>
        <dbReference type="EMBL" id="KAL2096601.1"/>
    </source>
</evidence>
<keyword evidence="3" id="KW-0272">Extracellular matrix</keyword>
<keyword evidence="6" id="KW-1185">Reference proteome</keyword>
<dbReference type="PANTHER" id="PTHR15427:SF33">
    <property type="entry name" value="COLLAGEN IV NC1 DOMAIN-CONTAINING PROTEIN"/>
    <property type="match status" value="1"/>
</dbReference>
<dbReference type="InterPro" id="IPR008983">
    <property type="entry name" value="Tumour_necrosis_fac-like_dom"/>
</dbReference>
<dbReference type="Proteomes" id="UP001591681">
    <property type="component" value="Unassembled WGS sequence"/>
</dbReference>
<organism evidence="5 6">
    <name type="scientific">Coilia grayii</name>
    <name type="common">Gray's grenadier anchovy</name>
    <dbReference type="NCBI Taxonomy" id="363190"/>
    <lineage>
        <taxon>Eukaryota</taxon>
        <taxon>Metazoa</taxon>
        <taxon>Chordata</taxon>
        <taxon>Craniata</taxon>
        <taxon>Vertebrata</taxon>
        <taxon>Euteleostomi</taxon>
        <taxon>Actinopterygii</taxon>
        <taxon>Neopterygii</taxon>
        <taxon>Teleostei</taxon>
        <taxon>Clupei</taxon>
        <taxon>Clupeiformes</taxon>
        <taxon>Clupeoidei</taxon>
        <taxon>Engraulidae</taxon>
        <taxon>Coilinae</taxon>
        <taxon>Coilia</taxon>
    </lineage>
</organism>
<dbReference type="EMBL" id="JBHFQA010000007">
    <property type="protein sequence ID" value="KAL2096601.1"/>
    <property type="molecule type" value="Genomic_DNA"/>
</dbReference>
<dbReference type="Pfam" id="PF00386">
    <property type="entry name" value="C1q"/>
    <property type="match status" value="1"/>
</dbReference>
<name>A0ABD1KC65_9TELE</name>
<feature type="domain" description="C1q" evidence="4">
    <location>
        <begin position="72"/>
        <end position="212"/>
    </location>
</feature>
<dbReference type="PANTHER" id="PTHR15427">
    <property type="entry name" value="EMILIN ELASTIN MICROFIBRIL INTERFACE-LOCATED PROTEIN ELASTIN MICROFIBRIL INTERFACER"/>
    <property type="match status" value="1"/>
</dbReference>
<comment type="caution">
    <text evidence="5">The sequence shown here is derived from an EMBL/GenBank/DDBJ whole genome shotgun (WGS) entry which is preliminary data.</text>
</comment>